<accession>A0A072N2D3</accession>
<feature type="transmembrane region" description="Helical" evidence="7">
    <location>
        <begin position="133"/>
        <end position="151"/>
    </location>
</feature>
<comment type="caution">
    <text evidence="9">The sequence shown here is derived from an EMBL/GenBank/DDBJ whole genome shotgun (WGS) entry which is preliminary data.</text>
</comment>
<keyword evidence="4 7" id="KW-0812">Transmembrane</keyword>
<dbReference type="InterPro" id="IPR036291">
    <property type="entry name" value="NAD(P)-bd_dom_sf"/>
</dbReference>
<dbReference type="InterPro" id="IPR003362">
    <property type="entry name" value="Bact_transf"/>
</dbReference>
<dbReference type="InterPro" id="IPR017473">
    <property type="entry name" value="Undecaprenyl-P_gluc_Ptfrase"/>
</dbReference>
<keyword evidence="3" id="KW-0808">Transferase</keyword>
<dbReference type="STRING" id="1137280.D777_01980"/>
<feature type="transmembrane region" description="Helical" evidence="7">
    <location>
        <begin position="72"/>
        <end position="91"/>
    </location>
</feature>
<sequence>MNDFLRVPPVSNPEARVRLVKRVHESPLSPRTSGSVKLTFWIQWALASLVQGAVLAAFALDKSGEVASHYRILMVMASFIAVPLCVLFRTYSLQNGYLVGVARIGATWATLVAILAFVAFATKTSELFSREVILQWIGGSYILQALMFLPLHRIMKNRDIGLVSRKPSLVVGSGDLALDLAIKLRYERHEDLLGVVALDDDDPDNVVEAAAYFPTLGVVSQLRTILDENDVGRVYIALPAKETDQIEGLYVDLLDQNVDVVWVPDFANLKLLNHSIQNLGGMPAIHLNESPLTSYPGSALMKSLMDSTLALLGVIALSPILLACAVAVKFSSPGPVLFRQKRHGWNGNIIEVLKFRSMKVHSDTQVKQAQKEDPRVTRVGRFLRRSSLDELPQLFNVIKGDMSLVGPRPHAVAHNDYYSDKIIAYMARHRIKPGITGLAQISGYRGETDTLDKMQKRVELDLDYINHWSLWLDVKILIKTPLSLFSRDIY</sequence>
<name>A0A072N2D3_9GAMM</name>
<keyword evidence="6 7" id="KW-0472">Membrane</keyword>
<comment type="subcellular location">
    <subcellularLocation>
        <location evidence="1">Membrane</location>
        <topology evidence="1">Multi-pass membrane protein</topology>
    </subcellularLocation>
</comment>
<dbReference type="SUPFAM" id="SSF51735">
    <property type="entry name" value="NAD(P)-binding Rossmann-fold domains"/>
    <property type="match status" value="1"/>
</dbReference>
<feature type="domain" description="Bacterial sugar transferase" evidence="8">
    <location>
        <begin position="302"/>
        <end position="485"/>
    </location>
</feature>
<dbReference type="OrthoDB" id="9808602at2"/>
<dbReference type="GO" id="GO:0089702">
    <property type="term" value="F:undecaprenyl-phosphate glucose phosphotransferase activity"/>
    <property type="evidence" value="ECO:0007669"/>
    <property type="project" value="TreeGrafter"/>
</dbReference>
<evidence type="ECO:0000256" key="1">
    <source>
        <dbReference type="ARBA" id="ARBA00004141"/>
    </source>
</evidence>
<dbReference type="InterPro" id="IPR017475">
    <property type="entry name" value="EPS_sugar_tfrase"/>
</dbReference>
<evidence type="ECO:0000256" key="5">
    <source>
        <dbReference type="ARBA" id="ARBA00022989"/>
    </source>
</evidence>
<dbReference type="EMBL" id="ANIE01000005">
    <property type="protein sequence ID" value="KEF31631.1"/>
    <property type="molecule type" value="Genomic_DNA"/>
</dbReference>
<reference evidence="9 10" key="1">
    <citation type="submission" date="2012-12" db="EMBL/GenBank/DDBJ databases">
        <title>Genome assembly of Marinobacter sp. AK21.</title>
        <authorList>
            <person name="Khatri I."/>
            <person name="Kumar R."/>
            <person name="Vaidya B."/>
            <person name="Subramanian S."/>
            <person name="Pinnaka A."/>
        </authorList>
    </citation>
    <scope>NUCLEOTIDE SEQUENCE [LARGE SCALE GENOMIC DNA]</scope>
    <source>
        <strain evidence="9 10">AK21</strain>
    </source>
</reference>
<evidence type="ECO:0000256" key="6">
    <source>
        <dbReference type="ARBA" id="ARBA00023136"/>
    </source>
</evidence>
<proteinExistence type="inferred from homology"/>
<dbReference type="NCBIfam" id="TIGR03025">
    <property type="entry name" value="EPS_sugtrans"/>
    <property type="match status" value="1"/>
</dbReference>
<dbReference type="Gene3D" id="3.40.50.720">
    <property type="entry name" value="NAD(P)-binding Rossmann-like Domain"/>
    <property type="match status" value="1"/>
</dbReference>
<dbReference type="Pfam" id="PF13727">
    <property type="entry name" value="CoA_binding_3"/>
    <property type="match status" value="1"/>
</dbReference>
<comment type="similarity">
    <text evidence="2">Belongs to the bacterial sugar transferase family.</text>
</comment>
<dbReference type="NCBIfam" id="TIGR03023">
    <property type="entry name" value="WcaJ_sugtrans"/>
    <property type="match status" value="1"/>
</dbReference>
<dbReference type="Pfam" id="PF02397">
    <property type="entry name" value="Bac_transf"/>
    <property type="match status" value="1"/>
</dbReference>
<evidence type="ECO:0000256" key="2">
    <source>
        <dbReference type="ARBA" id="ARBA00006464"/>
    </source>
</evidence>
<evidence type="ECO:0000256" key="7">
    <source>
        <dbReference type="SAM" id="Phobius"/>
    </source>
</evidence>
<evidence type="ECO:0000313" key="10">
    <source>
        <dbReference type="Proteomes" id="UP000035057"/>
    </source>
</evidence>
<dbReference type="Proteomes" id="UP000035057">
    <property type="component" value="Unassembled WGS sequence"/>
</dbReference>
<dbReference type="PATRIC" id="fig|1137280.3.peg.1796"/>
<gene>
    <name evidence="9" type="ORF">D777_01980</name>
</gene>
<feature type="transmembrane region" description="Helical" evidence="7">
    <location>
        <begin position="309"/>
        <end position="330"/>
    </location>
</feature>
<dbReference type="GO" id="GO:0009242">
    <property type="term" value="P:colanic acid biosynthetic process"/>
    <property type="evidence" value="ECO:0007669"/>
    <property type="project" value="TreeGrafter"/>
</dbReference>
<dbReference type="PANTHER" id="PTHR30576">
    <property type="entry name" value="COLANIC BIOSYNTHESIS UDP-GLUCOSE LIPID CARRIER TRANSFERASE"/>
    <property type="match status" value="1"/>
</dbReference>
<evidence type="ECO:0000256" key="4">
    <source>
        <dbReference type="ARBA" id="ARBA00022692"/>
    </source>
</evidence>
<dbReference type="RefSeq" id="WP_081849511.1">
    <property type="nucleotide sequence ID" value="NZ_ANIE01000005.1"/>
</dbReference>
<protein>
    <submittedName>
        <fullName evidence="9">Capsular polysaccharide biosynthesis protein</fullName>
    </submittedName>
</protein>
<feature type="transmembrane region" description="Helical" evidence="7">
    <location>
        <begin position="98"/>
        <end position="121"/>
    </location>
</feature>
<dbReference type="AlphaFoldDB" id="A0A072N2D3"/>
<dbReference type="GO" id="GO:0016020">
    <property type="term" value="C:membrane"/>
    <property type="evidence" value="ECO:0007669"/>
    <property type="project" value="UniProtKB-SubCell"/>
</dbReference>
<evidence type="ECO:0000259" key="8">
    <source>
        <dbReference type="Pfam" id="PF02397"/>
    </source>
</evidence>
<keyword evidence="5 7" id="KW-1133">Transmembrane helix</keyword>
<organism evidence="9 10">
    <name type="scientific">Marinobacter nitratireducens</name>
    <dbReference type="NCBI Taxonomy" id="1137280"/>
    <lineage>
        <taxon>Bacteria</taxon>
        <taxon>Pseudomonadati</taxon>
        <taxon>Pseudomonadota</taxon>
        <taxon>Gammaproteobacteria</taxon>
        <taxon>Pseudomonadales</taxon>
        <taxon>Marinobacteraceae</taxon>
        <taxon>Marinobacter</taxon>
    </lineage>
</organism>
<evidence type="ECO:0000256" key="3">
    <source>
        <dbReference type="ARBA" id="ARBA00022679"/>
    </source>
</evidence>
<keyword evidence="10" id="KW-1185">Reference proteome</keyword>
<dbReference type="PANTHER" id="PTHR30576:SF21">
    <property type="entry name" value="UDP-GLUCOSE:UNDECAPRENYL-PHOSPHATE GLUCOSE-1-PHOSPHATE TRANSFERASE"/>
    <property type="match status" value="1"/>
</dbReference>
<feature type="transmembrane region" description="Helical" evidence="7">
    <location>
        <begin position="38"/>
        <end position="60"/>
    </location>
</feature>
<evidence type="ECO:0000313" key="9">
    <source>
        <dbReference type="EMBL" id="KEF31631.1"/>
    </source>
</evidence>